<feature type="region of interest" description="Disordered" evidence="1">
    <location>
        <begin position="1"/>
        <end position="23"/>
    </location>
</feature>
<name>A0A2B7WVV8_9EURO</name>
<accession>A0A2B7WVV8</accession>
<dbReference type="Proteomes" id="UP000223968">
    <property type="component" value="Unassembled WGS sequence"/>
</dbReference>
<evidence type="ECO:0000313" key="3">
    <source>
        <dbReference type="Proteomes" id="UP000223968"/>
    </source>
</evidence>
<dbReference type="STRING" id="1447875.A0A2B7WVV8"/>
<gene>
    <name evidence="2" type="ORF">AJ79_08148</name>
</gene>
<evidence type="ECO:0000256" key="1">
    <source>
        <dbReference type="SAM" id="MobiDB-lite"/>
    </source>
</evidence>
<comment type="caution">
    <text evidence="2">The sequence shown here is derived from an EMBL/GenBank/DDBJ whole genome shotgun (WGS) entry which is preliminary data.</text>
</comment>
<proteinExistence type="predicted"/>
<organism evidence="2 3">
    <name type="scientific">Helicocarpus griseus UAMH5409</name>
    <dbReference type="NCBI Taxonomy" id="1447875"/>
    <lineage>
        <taxon>Eukaryota</taxon>
        <taxon>Fungi</taxon>
        <taxon>Dikarya</taxon>
        <taxon>Ascomycota</taxon>
        <taxon>Pezizomycotina</taxon>
        <taxon>Eurotiomycetes</taxon>
        <taxon>Eurotiomycetidae</taxon>
        <taxon>Onygenales</taxon>
        <taxon>Ajellomycetaceae</taxon>
        <taxon>Helicocarpus</taxon>
    </lineage>
</organism>
<reference evidence="2 3" key="1">
    <citation type="submission" date="2017-10" db="EMBL/GenBank/DDBJ databases">
        <title>Comparative genomics in systemic dimorphic fungi from Ajellomycetaceae.</title>
        <authorList>
            <person name="Munoz J.F."/>
            <person name="Mcewen J.G."/>
            <person name="Clay O.K."/>
            <person name="Cuomo C.A."/>
        </authorList>
    </citation>
    <scope>NUCLEOTIDE SEQUENCE [LARGE SCALE GENOMIC DNA]</scope>
    <source>
        <strain evidence="2 3">UAMH5409</strain>
    </source>
</reference>
<dbReference type="AlphaFoldDB" id="A0A2B7WVV8"/>
<sequence>MDSCLKGGHGRHNQSIAGRKSPNKACHRRLLRPNWLVVPGRGSSSISNTSWSKMALQDLPAEILILITDHFRDHAGHYYGVFNLKSFQWKDLCNGLSDQDNPAHFQSLLKRGHRMYCRSFNKQELARRDDSYVSQFSSLLRMLPAIARIVISDRDDNPLGLDIKTFMHARLDRFDRRDPLWRQKWCDWHLIRLCCRPSEWHSCIWRPSSDVSPETHLTRGPPPADLLPTAFAVIDHASIFPTQFGMDLSAPLSFKAFEMSTDELKCVRRVIRNVIDLRLRIQNPVHHDGPFVEPTVDGDITKFRPLQNLTRALFITDTIQSIGIRASLDQSRNVMRSIVNYHCRNFSRSTSDIFGSTSPRCF</sequence>
<keyword evidence="3" id="KW-1185">Reference proteome</keyword>
<evidence type="ECO:0000313" key="2">
    <source>
        <dbReference type="EMBL" id="PGH00632.1"/>
    </source>
</evidence>
<protein>
    <submittedName>
        <fullName evidence="2">Uncharacterized protein</fullName>
    </submittedName>
</protein>
<dbReference type="EMBL" id="PDNB01000183">
    <property type="protein sequence ID" value="PGH00632.1"/>
    <property type="molecule type" value="Genomic_DNA"/>
</dbReference>
<dbReference type="OrthoDB" id="4179303at2759"/>